<dbReference type="KEGG" id="pbj:VN24_02030"/>
<dbReference type="InterPro" id="IPR038756">
    <property type="entry name" value="CheX-like"/>
</dbReference>
<dbReference type="InterPro" id="IPR028051">
    <property type="entry name" value="CheX-like_dom"/>
</dbReference>
<evidence type="ECO:0000259" key="2">
    <source>
        <dbReference type="Pfam" id="PF13690"/>
    </source>
</evidence>
<organism evidence="3 4">
    <name type="scientific">Paenibacillus beijingensis</name>
    <dbReference type="NCBI Taxonomy" id="1126833"/>
    <lineage>
        <taxon>Bacteria</taxon>
        <taxon>Bacillati</taxon>
        <taxon>Bacillota</taxon>
        <taxon>Bacilli</taxon>
        <taxon>Bacillales</taxon>
        <taxon>Paenibacillaceae</taxon>
        <taxon>Paenibacillus</taxon>
    </lineage>
</organism>
<dbReference type="EMBL" id="CP011058">
    <property type="protein sequence ID" value="AJY73628.1"/>
    <property type="molecule type" value="Genomic_DNA"/>
</dbReference>
<keyword evidence="4" id="KW-1185">Reference proteome</keyword>
<accession>A0A0D5NFF3</accession>
<proteinExistence type="predicted"/>
<evidence type="ECO:0000313" key="3">
    <source>
        <dbReference type="EMBL" id="AJY73628.1"/>
    </source>
</evidence>
<dbReference type="InterPro" id="IPR028976">
    <property type="entry name" value="CheC-like_sf"/>
</dbReference>
<keyword evidence="1" id="KW-0145">Chemotaxis</keyword>
<dbReference type="RefSeq" id="WP_045669063.1">
    <property type="nucleotide sequence ID" value="NZ_CP011058.1"/>
</dbReference>
<evidence type="ECO:0000256" key="1">
    <source>
        <dbReference type="ARBA" id="ARBA00022500"/>
    </source>
</evidence>
<evidence type="ECO:0000313" key="4">
    <source>
        <dbReference type="Proteomes" id="UP000032633"/>
    </source>
</evidence>
<gene>
    <name evidence="3" type="ORF">VN24_02030</name>
</gene>
<dbReference type="PATRIC" id="fig|1126833.4.peg.446"/>
<dbReference type="Gene3D" id="3.40.1550.10">
    <property type="entry name" value="CheC-like"/>
    <property type="match status" value="1"/>
</dbReference>
<protein>
    <submittedName>
        <fullName evidence="3">Chemotaxis protein CheC</fullName>
    </submittedName>
</protein>
<dbReference type="OrthoDB" id="9788100at2"/>
<dbReference type="HOGENOM" id="CLU_116290_1_1_9"/>
<dbReference type="PANTHER" id="PTHR39452:SF1">
    <property type="entry name" value="CHEY-P PHOSPHATASE CHEX"/>
    <property type="match status" value="1"/>
</dbReference>
<dbReference type="AlphaFoldDB" id="A0A0D5NFF3"/>
<name>A0A0D5NFF3_9BACL</name>
<dbReference type="STRING" id="1126833.VN24_02030"/>
<dbReference type="SUPFAM" id="SSF103039">
    <property type="entry name" value="CheC-like"/>
    <property type="match status" value="1"/>
</dbReference>
<dbReference type="Pfam" id="PF13690">
    <property type="entry name" value="CheX"/>
    <property type="match status" value="1"/>
</dbReference>
<reference evidence="4" key="2">
    <citation type="submission" date="2015-03" db="EMBL/GenBank/DDBJ databases">
        <title>Genome sequence of Paenibacillus beijingensis strain DSM 24997T.</title>
        <authorList>
            <person name="Kwak Y."/>
            <person name="Shin J.-H."/>
        </authorList>
    </citation>
    <scope>NUCLEOTIDE SEQUENCE [LARGE SCALE GENOMIC DNA]</scope>
    <source>
        <strain evidence="4">DSM 24997</strain>
    </source>
</reference>
<dbReference type="Proteomes" id="UP000032633">
    <property type="component" value="Chromosome"/>
</dbReference>
<sequence>MKAEYINSFLESAMTVIEQVCQIRPETGQLGLKDIKFVENYIWIQIGLNGQMSGDIVFGLSEEVALKLISAMMGGFAVSELDEMGRSAISELGNMISGNASTRLYNQGVIVDITPPKVMHSAQAAGFKERKALTVPLFLHGIGQLDIQVLIAS</sequence>
<feature type="domain" description="Chemotaxis phosphatase CheX-like" evidence="2">
    <location>
        <begin position="45"/>
        <end position="124"/>
    </location>
</feature>
<reference evidence="3 4" key="1">
    <citation type="journal article" date="2015" name="J. Biotechnol.">
        <title>Complete genome sequence of Paenibacillus beijingensis 7188(T) (=DSM 24997(T)), a novel rhizobacterium from jujube garden soil.</title>
        <authorList>
            <person name="Kwak Y."/>
            <person name="Shin J.H."/>
        </authorList>
    </citation>
    <scope>NUCLEOTIDE SEQUENCE [LARGE SCALE GENOMIC DNA]</scope>
    <source>
        <strain evidence="3 4">DSM 24997</strain>
    </source>
</reference>
<dbReference type="PANTHER" id="PTHR39452">
    <property type="entry name" value="CHEY-P PHOSPHATASE CHEX"/>
    <property type="match status" value="1"/>
</dbReference>
<dbReference type="GO" id="GO:0006935">
    <property type="term" value="P:chemotaxis"/>
    <property type="evidence" value="ECO:0007669"/>
    <property type="project" value="UniProtKB-KW"/>
</dbReference>
<dbReference type="CDD" id="cd17906">
    <property type="entry name" value="CheX"/>
    <property type="match status" value="1"/>
</dbReference>